<evidence type="ECO:0000313" key="3">
    <source>
        <dbReference type="EMBL" id="KNZ69035.1"/>
    </source>
</evidence>
<dbReference type="AlphaFoldDB" id="A0A0L6W0I1"/>
<protein>
    <submittedName>
        <fullName evidence="3">Copper amine oxidase domain-containing protein</fullName>
    </submittedName>
</protein>
<dbReference type="EMBL" id="LGTE01000017">
    <property type="protein sequence ID" value="KNZ69035.1"/>
    <property type="molecule type" value="Genomic_DNA"/>
</dbReference>
<proteinExistence type="predicted"/>
<dbReference type="Pfam" id="PF07833">
    <property type="entry name" value="Cu_amine_oxidN1"/>
    <property type="match status" value="1"/>
</dbReference>
<sequence precursor="true">MKRAFVFILPFLAIVFNISFAWAQTTIKVNVNGEPVSFPDAQPYLNACNHILVPVRFVGKFLGAHVNWDGNDKKVTIQRGCTTIILKIGENKAVVNSETLFLETAATLHNGRTMVPLRFICETLGAGVDWKAQTKTAKVLVNNGYNIPDKTDLTYEIPPAENPEQTDIGILISLEKDLDKQLADVQAILSSKFPPEKVREIVDYLSLKTGPAKDLPIQRWRIGEYIITAGPGADTSLIKVTVTKLKK</sequence>
<dbReference type="RefSeq" id="WP_052218431.1">
    <property type="nucleotide sequence ID" value="NZ_LGTE01000017.1"/>
</dbReference>
<dbReference type="InterPro" id="IPR036582">
    <property type="entry name" value="Mao_N_sf"/>
</dbReference>
<feature type="signal peptide" evidence="1">
    <location>
        <begin position="1"/>
        <end position="23"/>
    </location>
</feature>
<feature type="domain" description="Copper amine oxidase-like N-terminal" evidence="2">
    <location>
        <begin position="31"/>
        <end position="138"/>
    </location>
</feature>
<evidence type="ECO:0000313" key="4">
    <source>
        <dbReference type="Proteomes" id="UP000037175"/>
    </source>
</evidence>
<dbReference type="Proteomes" id="UP000037175">
    <property type="component" value="Unassembled WGS sequence"/>
</dbReference>
<dbReference type="SUPFAM" id="SSF55383">
    <property type="entry name" value="Copper amine oxidase, domain N"/>
    <property type="match status" value="1"/>
</dbReference>
<reference evidence="4" key="1">
    <citation type="submission" date="2015-07" db="EMBL/GenBank/DDBJ databases">
        <title>Complete Genome of Thermincola ferriacetica strain Z-0001T.</title>
        <authorList>
            <person name="Lusk B."/>
            <person name="Badalamenti J.P."/>
            <person name="Parameswaran P."/>
            <person name="Bond D.R."/>
            <person name="Torres C.I."/>
        </authorList>
    </citation>
    <scope>NUCLEOTIDE SEQUENCE [LARGE SCALE GENOMIC DNA]</scope>
    <source>
        <strain evidence="4">Z-0001</strain>
    </source>
</reference>
<name>A0A0L6W0I1_9FIRM</name>
<comment type="caution">
    <text evidence="3">The sequence shown here is derived from an EMBL/GenBank/DDBJ whole genome shotgun (WGS) entry which is preliminary data.</text>
</comment>
<evidence type="ECO:0000259" key="2">
    <source>
        <dbReference type="Pfam" id="PF07833"/>
    </source>
</evidence>
<organism evidence="3 4">
    <name type="scientific">Thermincola ferriacetica</name>
    <dbReference type="NCBI Taxonomy" id="281456"/>
    <lineage>
        <taxon>Bacteria</taxon>
        <taxon>Bacillati</taxon>
        <taxon>Bacillota</taxon>
        <taxon>Clostridia</taxon>
        <taxon>Eubacteriales</taxon>
        <taxon>Thermincolaceae</taxon>
        <taxon>Thermincola</taxon>
    </lineage>
</organism>
<evidence type="ECO:0000256" key="1">
    <source>
        <dbReference type="SAM" id="SignalP"/>
    </source>
</evidence>
<keyword evidence="4" id="KW-1185">Reference proteome</keyword>
<dbReference type="Gene3D" id="3.30.457.10">
    <property type="entry name" value="Copper amine oxidase-like, N-terminal domain"/>
    <property type="match status" value="1"/>
</dbReference>
<feature type="chain" id="PRO_5005568464" evidence="1">
    <location>
        <begin position="24"/>
        <end position="247"/>
    </location>
</feature>
<keyword evidence="1" id="KW-0732">Signal</keyword>
<accession>A0A0L6W0I1</accession>
<gene>
    <name evidence="3" type="ORF">Tfer_2279</name>
</gene>
<dbReference type="InterPro" id="IPR012854">
    <property type="entry name" value="Cu_amine_oxidase-like_N"/>
</dbReference>